<evidence type="ECO:0000256" key="9">
    <source>
        <dbReference type="SAM" id="MobiDB-lite"/>
    </source>
</evidence>
<dbReference type="FunFam" id="1.10.340.30:FF:000014">
    <property type="entry name" value="Endonuclease III homolog"/>
    <property type="match status" value="1"/>
</dbReference>
<dbReference type="GO" id="GO:0006285">
    <property type="term" value="P:base-excision repair, AP site formation"/>
    <property type="evidence" value="ECO:0007669"/>
    <property type="project" value="UniProtKB-UniRule"/>
</dbReference>
<dbReference type="InterPro" id="IPR023170">
    <property type="entry name" value="HhH_base_excis_C"/>
</dbReference>
<dbReference type="PANTHER" id="PTHR43286:SF1">
    <property type="entry name" value="ENDONUCLEASE III-LIKE PROTEIN 1"/>
    <property type="match status" value="1"/>
</dbReference>
<comment type="function">
    <text evidence="8">Bifunctional DNA N-glycosylase with associated apurinic/apyrimidinic (AP) lyase function that catalyzes the first step in base excision repair (BER), the primary repair pathway for the repair of oxidative DNA damage. The DNA N-glycosylase activity releases the damaged DNA base from DNA by cleaving the N-glycosidic bond, leaving an AP site. The AP lyase activity cleaves the phosphodiester bond 3' to the AP site by a beta-elimination. Primarily recognizes and repairs oxidative base damage of pyrimidines.</text>
</comment>
<keyword evidence="12" id="KW-1185">Reference proteome</keyword>
<proteinExistence type="inferred from homology"/>
<dbReference type="CDD" id="cd00056">
    <property type="entry name" value="ENDO3c"/>
    <property type="match status" value="1"/>
</dbReference>
<evidence type="ECO:0000256" key="4">
    <source>
        <dbReference type="ARBA" id="ARBA00023204"/>
    </source>
</evidence>
<evidence type="ECO:0000256" key="1">
    <source>
        <dbReference type="ARBA" id="ARBA00008343"/>
    </source>
</evidence>
<dbReference type="Gene3D" id="1.10.1670.10">
    <property type="entry name" value="Helix-hairpin-Helix base-excision DNA repair enzymes (C-terminal)"/>
    <property type="match status" value="1"/>
</dbReference>
<dbReference type="GO" id="GO:0000703">
    <property type="term" value="F:oxidized pyrimidine nucleobase lesion DNA N-glycosylase activity"/>
    <property type="evidence" value="ECO:0007669"/>
    <property type="project" value="UniProtKB-UniRule"/>
</dbReference>
<evidence type="ECO:0000256" key="6">
    <source>
        <dbReference type="ARBA" id="ARBA00023295"/>
    </source>
</evidence>
<dbReference type="Pfam" id="PF00730">
    <property type="entry name" value="HhH-GPD"/>
    <property type="match status" value="1"/>
</dbReference>
<dbReference type="GO" id="GO:0003677">
    <property type="term" value="F:DNA binding"/>
    <property type="evidence" value="ECO:0007669"/>
    <property type="project" value="UniProtKB-UniRule"/>
</dbReference>
<dbReference type="InterPro" id="IPR011257">
    <property type="entry name" value="DNA_glycosylase"/>
</dbReference>
<dbReference type="Gene3D" id="1.10.340.30">
    <property type="entry name" value="Hypothetical protein, domain 2"/>
    <property type="match status" value="1"/>
</dbReference>
<feature type="compositionally biased region" description="Basic and acidic residues" evidence="9">
    <location>
        <begin position="57"/>
        <end position="68"/>
    </location>
</feature>
<dbReference type="InterPro" id="IPR003265">
    <property type="entry name" value="HhH-GPD_domain"/>
</dbReference>
<dbReference type="GO" id="GO:0006289">
    <property type="term" value="P:nucleotide-excision repair"/>
    <property type="evidence" value="ECO:0007669"/>
    <property type="project" value="TreeGrafter"/>
</dbReference>
<dbReference type="InterPro" id="IPR004036">
    <property type="entry name" value="Endonuclease-III-like_CS2"/>
</dbReference>
<dbReference type="AlphaFoldDB" id="A0A428SQV8"/>
<keyword evidence="8" id="KW-0539">Nucleus</keyword>
<dbReference type="SMART" id="SM00478">
    <property type="entry name" value="ENDO3c"/>
    <property type="match status" value="1"/>
</dbReference>
<comment type="caution">
    <text evidence="11">The sequence shown here is derived from an EMBL/GenBank/DDBJ whole genome shotgun (WGS) entry which is preliminary data.</text>
</comment>
<feature type="compositionally biased region" description="Polar residues" evidence="9">
    <location>
        <begin position="354"/>
        <end position="378"/>
    </location>
</feature>
<organism evidence="11 12">
    <name type="scientific">Fusarium oligoseptatum</name>
    <dbReference type="NCBI Taxonomy" id="2604345"/>
    <lineage>
        <taxon>Eukaryota</taxon>
        <taxon>Fungi</taxon>
        <taxon>Dikarya</taxon>
        <taxon>Ascomycota</taxon>
        <taxon>Pezizomycotina</taxon>
        <taxon>Sordariomycetes</taxon>
        <taxon>Hypocreomycetidae</taxon>
        <taxon>Hypocreales</taxon>
        <taxon>Nectriaceae</taxon>
        <taxon>Fusarium</taxon>
        <taxon>Fusarium solani species complex</taxon>
    </lineage>
</organism>
<dbReference type="InterPro" id="IPR030841">
    <property type="entry name" value="NTH1"/>
</dbReference>
<feature type="region of interest" description="Disordered" evidence="9">
    <location>
        <begin position="337"/>
        <end position="388"/>
    </location>
</feature>
<evidence type="ECO:0000313" key="11">
    <source>
        <dbReference type="EMBL" id="RSL92156.1"/>
    </source>
</evidence>
<dbReference type="FunFam" id="1.10.1670.10:FF:000003">
    <property type="entry name" value="Endonuclease III homolog"/>
    <property type="match status" value="1"/>
</dbReference>
<dbReference type="EC" id="4.2.99.18" evidence="8"/>
<keyword evidence="2 8" id="KW-0227">DNA damage</keyword>
<dbReference type="Proteomes" id="UP000287144">
    <property type="component" value="Unassembled WGS sequence"/>
</dbReference>
<dbReference type="GO" id="GO:0005634">
    <property type="term" value="C:nucleus"/>
    <property type="evidence" value="ECO:0007669"/>
    <property type="project" value="UniProtKB-SubCell"/>
</dbReference>
<comment type="caution">
    <text evidence="8">Lacks conserved residue(s) required for the propagation of feature annotation.</text>
</comment>
<gene>
    <name evidence="8" type="primary">NTH1</name>
    <name evidence="11" type="ORF">CEP52_013983</name>
</gene>
<accession>A0A428SQV8</accession>
<dbReference type="InterPro" id="IPR000445">
    <property type="entry name" value="HhH_motif"/>
</dbReference>
<evidence type="ECO:0000256" key="8">
    <source>
        <dbReference type="HAMAP-Rule" id="MF_03183"/>
    </source>
</evidence>
<evidence type="ECO:0000256" key="2">
    <source>
        <dbReference type="ARBA" id="ARBA00022763"/>
    </source>
</evidence>
<keyword evidence="5 8" id="KW-0456">Lyase</keyword>
<dbReference type="SUPFAM" id="SSF48150">
    <property type="entry name" value="DNA-glycosylase"/>
    <property type="match status" value="1"/>
</dbReference>
<dbReference type="STRING" id="1325735.A0A428SQV8"/>
<comment type="subcellular location">
    <subcellularLocation>
        <location evidence="8">Nucleus</location>
    </subcellularLocation>
    <subcellularLocation>
        <location evidence="8">Mitochondrion</location>
    </subcellularLocation>
</comment>
<keyword evidence="6 8" id="KW-0326">Glycosidase</keyword>
<sequence length="388" mass="43019">MRTSRLLPLEKRKRVVATKIESSISTNSIKAEAADQILDDIPSPPAKAPRRARKPARKNDQPIDRRDDYRTALRLGSHVQHDTMGCERLADRSASPKDQRFHTLVALMLSSQTKDTVNAVVMKRLQTELPPYKQGAPVGLNLENILAVEPKLLNEFIWQVGFHNNKTKYIKQAAEIIRDKWNGDIPDTIEGLTSLPGVGPKMAYLCMSVAWGRTEGIGVDVHVHRITNLWGWNKTKNPEETRAALQSWLPKDRWHEINHLLVGLGQSVCLPVGRKCGECDLGMEGLCKAADRKKVLEGRKIKAEKMELEAEALDGAAVKVEVTQDVLVKKEEGIDGMTTVDPAGEAAARLRNQPPHNKSQQMTRPYQGNDSTTSSRPTNDGAGGGRSE</sequence>
<dbReference type="HAMAP" id="MF_03183">
    <property type="entry name" value="Endonuclease_III_Nth"/>
    <property type="match status" value="1"/>
</dbReference>
<evidence type="ECO:0000256" key="5">
    <source>
        <dbReference type="ARBA" id="ARBA00023239"/>
    </source>
</evidence>
<comment type="similarity">
    <text evidence="1 8">Belongs to the Nth/MutY family.</text>
</comment>
<keyword evidence="8" id="KW-0496">Mitochondrion</keyword>
<dbReference type="EMBL" id="NKCK01000208">
    <property type="protein sequence ID" value="RSL92156.1"/>
    <property type="molecule type" value="Genomic_DNA"/>
</dbReference>
<feature type="region of interest" description="Disordered" evidence="9">
    <location>
        <begin position="29"/>
        <end position="68"/>
    </location>
</feature>
<comment type="catalytic activity">
    <reaction evidence="7 8">
        <text>2'-deoxyribonucleotide-(2'-deoxyribose 5'-phosphate)-2'-deoxyribonucleotide-DNA = a 3'-end 2'-deoxyribonucleotide-(2,3-dehydro-2,3-deoxyribose 5'-phosphate)-DNA + a 5'-end 5'-phospho-2'-deoxyribonucleoside-DNA + H(+)</text>
        <dbReference type="Rhea" id="RHEA:66592"/>
        <dbReference type="Rhea" id="RHEA-COMP:13180"/>
        <dbReference type="Rhea" id="RHEA-COMP:16897"/>
        <dbReference type="Rhea" id="RHEA-COMP:17067"/>
        <dbReference type="ChEBI" id="CHEBI:15378"/>
        <dbReference type="ChEBI" id="CHEBI:136412"/>
        <dbReference type="ChEBI" id="CHEBI:157695"/>
        <dbReference type="ChEBI" id="CHEBI:167181"/>
        <dbReference type="EC" id="4.2.99.18"/>
    </reaction>
</comment>
<dbReference type="PROSITE" id="PS01155">
    <property type="entry name" value="ENDONUCLEASE_III_2"/>
    <property type="match status" value="1"/>
</dbReference>
<dbReference type="Pfam" id="PF00633">
    <property type="entry name" value="HHH"/>
    <property type="match status" value="1"/>
</dbReference>
<evidence type="ECO:0000259" key="10">
    <source>
        <dbReference type="SMART" id="SM00478"/>
    </source>
</evidence>
<dbReference type="GO" id="GO:0005739">
    <property type="term" value="C:mitochondrion"/>
    <property type="evidence" value="ECO:0007669"/>
    <property type="project" value="UniProtKB-SubCell"/>
</dbReference>
<dbReference type="PANTHER" id="PTHR43286">
    <property type="entry name" value="ENDONUCLEASE III-LIKE PROTEIN 1"/>
    <property type="match status" value="1"/>
</dbReference>
<name>A0A428SQV8_9HYPO</name>
<evidence type="ECO:0000256" key="3">
    <source>
        <dbReference type="ARBA" id="ARBA00022801"/>
    </source>
</evidence>
<feature type="domain" description="HhH-GPD" evidence="10">
    <location>
        <begin position="109"/>
        <end position="267"/>
    </location>
</feature>
<evidence type="ECO:0000256" key="7">
    <source>
        <dbReference type="ARBA" id="ARBA00044632"/>
    </source>
</evidence>
<evidence type="ECO:0000313" key="12">
    <source>
        <dbReference type="Proteomes" id="UP000287144"/>
    </source>
</evidence>
<protein>
    <recommendedName>
        <fullName evidence="8">Endonuclease III homolog</fullName>
        <ecNumber evidence="8">3.2.2.-</ecNumber>
        <ecNumber evidence="8">4.2.99.18</ecNumber>
    </recommendedName>
    <alternativeName>
        <fullName evidence="8">Bifunctional DNA N-glycosylase/DNA-(apurinic or apyrimidinic site) lyase</fullName>
        <shortName evidence="8">DNA glycosylase/AP lyase</shortName>
    </alternativeName>
</protein>
<keyword evidence="3 8" id="KW-0378">Hydrolase</keyword>
<reference evidence="11 12" key="1">
    <citation type="submission" date="2017-06" db="EMBL/GenBank/DDBJ databases">
        <title>Comparative genomic analysis of Ambrosia Fusariam Clade fungi.</title>
        <authorList>
            <person name="Stajich J.E."/>
            <person name="Carrillo J."/>
            <person name="Kijimoto T."/>
            <person name="Eskalen A."/>
            <person name="O'Donnell K."/>
            <person name="Kasson M."/>
        </authorList>
    </citation>
    <scope>NUCLEOTIDE SEQUENCE [LARGE SCALE GENOMIC DNA]</scope>
    <source>
        <strain evidence="11 12">NRRL62579</strain>
    </source>
</reference>
<keyword evidence="4 8" id="KW-0234">DNA repair</keyword>
<dbReference type="GO" id="GO:0140078">
    <property type="term" value="F:class I DNA-(apurinic or apyrimidinic site) endonuclease activity"/>
    <property type="evidence" value="ECO:0007669"/>
    <property type="project" value="UniProtKB-EC"/>
</dbReference>
<dbReference type="EC" id="3.2.2.-" evidence="8"/>